<dbReference type="Proteomes" id="UP000075243">
    <property type="component" value="Unassembled WGS sequence"/>
</dbReference>
<dbReference type="PANTHER" id="PTHR47067:SF7">
    <property type="entry name" value="TPX2 (TARGETING PROTEIN FOR XKLP2) PROTEIN FAMILY"/>
    <property type="match status" value="1"/>
</dbReference>
<keyword evidence="3" id="KW-1185">Reference proteome</keyword>
<proteinExistence type="predicted"/>
<feature type="region of interest" description="Disordered" evidence="1">
    <location>
        <begin position="67"/>
        <end position="90"/>
    </location>
</feature>
<protein>
    <recommendedName>
        <fullName evidence="4">TPX2 C-terminal domain-containing protein</fullName>
    </recommendedName>
</protein>
<name>A0A151S620_CAJCA</name>
<evidence type="ECO:0008006" key="4">
    <source>
        <dbReference type="Google" id="ProtNLM"/>
    </source>
</evidence>
<dbReference type="AlphaFoldDB" id="A0A151S620"/>
<accession>A0A151S620</accession>
<feature type="non-terminal residue" evidence="2">
    <location>
        <position position="1"/>
    </location>
</feature>
<evidence type="ECO:0000313" key="3">
    <source>
        <dbReference type="Proteomes" id="UP000075243"/>
    </source>
</evidence>
<feature type="compositionally biased region" description="Polar residues" evidence="1">
    <location>
        <begin position="227"/>
        <end position="236"/>
    </location>
</feature>
<feature type="region of interest" description="Disordered" evidence="1">
    <location>
        <begin position="208"/>
        <end position="245"/>
    </location>
</feature>
<dbReference type="InterPro" id="IPR044216">
    <property type="entry name" value="WDL7"/>
</dbReference>
<feature type="compositionally biased region" description="Polar residues" evidence="1">
    <location>
        <begin position="208"/>
        <end position="218"/>
    </location>
</feature>
<sequence>ALGQSISFGRFMSESLAWDKWSTFSQNRYVEEAKSFTQSGSVAQKKAFFEAHYKKLAAQKAAALLEQQANSASQTQQEHEADNNHNSHMMSPKSKLVLQNAKVYNSNSTVETTLPQSNKLEGAQPEIDHQTFVVKLQNQLQKVDNSKDPSEEVSGTLPMNKKFYRLQNYLLQQGTNFDQEILQPIGKKKQPVSSFKLLKFVGTSKFNSTPVKSTTPSLSKKDDIATPMSNKSALSSSDKEKSTAKSPHMSLNFTIIREINKLTVSLARKFESTRVGASSSKASKDSSNILGTKTKVFQLQFLFNYIPSCKAFHFHFFIIFQVVIAVKDAKVSHFPIAGF</sequence>
<reference evidence="2" key="1">
    <citation type="journal article" date="2012" name="Nat. Biotechnol.">
        <title>Draft genome sequence of pigeonpea (Cajanus cajan), an orphan legume crop of resource-poor farmers.</title>
        <authorList>
            <person name="Varshney R.K."/>
            <person name="Chen W."/>
            <person name="Li Y."/>
            <person name="Bharti A.K."/>
            <person name="Saxena R.K."/>
            <person name="Schlueter J.A."/>
            <person name="Donoghue M.T."/>
            <person name="Azam S."/>
            <person name="Fan G."/>
            <person name="Whaley A.M."/>
            <person name="Farmer A.D."/>
            <person name="Sheridan J."/>
            <person name="Iwata A."/>
            <person name="Tuteja R."/>
            <person name="Penmetsa R.V."/>
            <person name="Wu W."/>
            <person name="Upadhyaya H.D."/>
            <person name="Yang S.P."/>
            <person name="Shah T."/>
            <person name="Saxena K.B."/>
            <person name="Michael T."/>
            <person name="McCombie W.R."/>
            <person name="Yang B."/>
            <person name="Zhang G."/>
            <person name="Yang H."/>
            <person name="Wang J."/>
            <person name="Spillane C."/>
            <person name="Cook D.R."/>
            <person name="May G.D."/>
            <person name="Xu X."/>
            <person name="Jackson S.A."/>
        </authorList>
    </citation>
    <scope>NUCLEOTIDE SEQUENCE [LARGE SCALE GENOMIC DNA]</scope>
</reference>
<dbReference type="Gramene" id="C.cajan_29379.t">
    <property type="protein sequence ID" value="C.cajan_29379.t"/>
    <property type="gene ID" value="C.cajan_29379"/>
</dbReference>
<gene>
    <name evidence="2" type="ORF">KK1_028014</name>
</gene>
<evidence type="ECO:0000256" key="1">
    <source>
        <dbReference type="SAM" id="MobiDB-lite"/>
    </source>
</evidence>
<dbReference type="STRING" id="3821.A0A151S620"/>
<evidence type="ECO:0000313" key="2">
    <source>
        <dbReference type="EMBL" id="KYP50208.1"/>
    </source>
</evidence>
<dbReference type="PANTHER" id="PTHR47067">
    <property type="entry name" value="TPX2 (TARGETING PROTEIN FOR XKLP2) PROTEIN FAMILY-RELATED"/>
    <property type="match status" value="1"/>
</dbReference>
<organism evidence="2 3">
    <name type="scientific">Cajanus cajan</name>
    <name type="common">Pigeon pea</name>
    <name type="synonym">Cajanus indicus</name>
    <dbReference type="NCBI Taxonomy" id="3821"/>
    <lineage>
        <taxon>Eukaryota</taxon>
        <taxon>Viridiplantae</taxon>
        <taxon>Streptophyta</taxon>
        <taxon>Embryophyta</taxon>
        <taxon>Tracheophyta</taxon>
        <taxon>Spermatophyta</taxon>
        <taxon>Magnoliopsida</taxon>
        <taxon>eudicotyledons</taxon>
        <taxon>Gunneridae</taxon>
        <taxon>Pentapetalae</taxon>
        <taxon>rosids</taxon>
        <taxon>fabids</taxon>
        <taxon>Fabales</taxon>
        <taxon>Fabaceae</taxon>
        <taxon>Papilionoideae</taxon>
        <taxon>50 kb inversion clade</taxon>
        <taxon>NPAAA clade</taxon>
        <taxon>indigoferoid/millettioid clade</taxon>
        <taxon>Phaseoleae</taxon>
        <taxon>Cajanus</taxon>
    </lineage>
</organism>
<dbReference type="EMBL" id="KQ483459">
    <property type="protein sequence ID" value="KYP50208.1"/>
    <property type="molecule type" value="Genomic_DNA"/>
</dbReference>